<accession>A0AAN8Q0K7</accession>
<comment type="caution">
    <text evidence="3">The sequence shown here is derived from an EMBL/GenBank/DDBJ whole genome shotgun (WGS) entry which is preliminary data.</text>
</comment>
<dbReference type="PANTHER" id="PTHR14241:SF32">
    <property type="entry name" value="VWFA DOMAIN-CONTAINING PROTEIN-RELATED"/>
    <property type="match status" value="1"/>
</dbReference>
<comment type="similarity">
    <text evidence="1">Belongs to the IFI44 family.</text>
</comment>
<evidence type="ECO:0000313" key="3">
    <source>
        <dbReference type="EMBL" id="KAK6183191.1"/>
    </source>
</evidence>
<dbReference type="Gene3D" id="3.40.50.300">
    <property type="entry name" value="P-loop containing nucleotide triphosphate hydrolases"/>
    <property type="match status" value="1"/>
</dbReference>
<dbReference type="PANTHER" id="PTHR14241">
    <property type="entry name" value="INTERFERON-INDUCED PROTEIN 44"/>
    <property type="match status" value="1"/>
</dbReference>
<keyword evidence="4" id="KW-1185">Reference proteome</keyword>
<dbReference type="Pfam" id="PF07534">
    <property type="entry name" value="TLD"/>
    <property type="match status" value="1"/>
</dbReference>
<organism evidence="3 4">
    <name type="scientific">Patella caerulea</name>
    <name type="common">Rayed Mediterranean limpet</name>
    <dbReference type="NCBI Taxonomy" id="87958"/>
    <lineage>
        <taxon>Eukaryota</taxon>
        <taxon>Metazoa</taxon>
        <taxon>Spiralia</taxon>
        <taxon>Lophotrochozoa</taxon>
        <taxon>Mollusca</taxon>
        <taxon>Gastropoda</taxon>
        <taxon>Patellogastropoda</taxon>
        <taxon>Patelloidea</taxon>
        <taxon>Patellidae</taxon>
        <taxon>Patella</taxon>
    </lineage>
</organism>
<evidence type="ECO:0000313" key="4">
    <source>
        <dbReference type="Proteomes" id="UP001347796"/>
    </source>
</evidence>
<dbReference type="Proteomes" id="UP001347796">
    <property type="component" value="Unassembled WGS sequence"/>
</dbReference>
<dbReference type="SMART" id="SM00584">
    <property type="entry name" value="TLDc"/>
    <property type="match status" value="1"/>
</dbReference>
<evidence type="ECO:0000259" key="2">
    <source>
        <dbReference type="PROSITE" id="PS51886"/>
    </source>
</evidence>
<dbReference type="InterPro" id="IPR027417">
    <property type="entry name" value="P-loop_NTPase"/>
</dbReference>
<dbReference type="AlphaFoldDB" id="A0AAN8Q0K7"/>
<feature type="domain" description="TLDc" evidence="2">
    <location>
        <begin position="4"/>
        <end position="188"/>
    </location>
</feature>
<dbReference type="SUPFAM" id="SSF52540">
    <property type="entry name" value="P-loop containing nucleoside triphosphate hydrolases"/>
    <property type="match status" value="1"/>
</dbReference>
<gene>
    <name evidence="3" type="ORF">SNE40_010718</name>
</gene>
<evidence type="ECO:0000256" key="1">
    <source>
        <dbReference type="ARBA" id="ARBA00009243"/>
    </source>
</evidence>
<name>A0AAN8Q0K7_PATCE</name>
<proteinExistence type="inferred from homology"/>
<dbReference type="CDD" id="cd00882">
    <property type="entry name" value="Ras_like_GTPase"/>
    <property type="match status" value="1"/>
</dbReference>
<protein>
    <recommendedName>
        <fullName evidence="2">TLDc domain-containing protein</fullName>
    </recommendedName>
</protein>
<reference evidence="3 4" key="1">
    <citation type="submission" date="2024-01" db="EMBL/GenBank/DDBJ databases">
        <title>The genome of the rayed Mediterranean limpet Patella caerulea (Linnaeus, 1758).</title>
        <authorList>
            <person name="Anh-Thu Weber A."/>
            <person name="Halstead-Nussloch G."/>
        </authorList>
    </citation>
    <scope>NUCLEOTIDE SEQUENCE [LARGE SCALE GENOMIC DNA]</scope>
    <source>
        <strain evidence="3">AATW-2023a</strain>
        <tissue evidence="3">Whole specimen</tissue>
    </source>
</reference>
<dbReference type="PROSITE" id="PS51886">
    <property type="entry name" value="TLDC"/>
    <property type="match status" value="1"/>
</dbReference>
<dbReference type="InterPro" id="IPR006571">
    <property type="entry name" value="TLDc_dom"/>
</dbReference>
<sequence length="463" mass="51830">MAGKTVELKKHIRDQFCKWMGRSVDFKLLYRASTDGMSPAIFHQKCDNKGATVIIGYNTDGCVFGGYTSVDWKPCTCGTGQYRHDEKAFLFGLKYLNDYHPRIFPIKNPELAITICATYAPSFGAAGSPDLLILPHTDVNKDTNGNFVTGLTSQNMTFGTVYDNGGVTLQQVSNDNYYFKDVDIYQVTDPVRLDKPWRDDKKDNTATLKKMVVDYCPVEDAGVKQSRILLVGSVGAGKSSYFNTINSIFRGHVTCQASTGSAEHSLTTIYRCHQLRNDSAYLKFRLCDTRGLEDTQGIDPGDLTAMLDGHVPDRYTFNPFSPITPDSPGYIKTPTVNDKIHCVAFVIDSTSVDVMNESILSKFKLVQKLANQRGIPQVIVLTKVDQIELDVEEDLTKLLYSSRVAYVVDQVAQLIGLPRGHVLPVKNYEKETELNETVDRFALLSLQQMLRFADDYMYELLDA</sequence>
<dbReference type="EMBL" id="JAZGQO010000007">
    <property type="protein sequence ID" value="KAK6183191.1"/>
    <property type="molecule type" value="Genomic_DNA"/>
</dbReference>